<evidence type="ECO:0000256" key="13">
    <source>
        <dbReference type="ARBA" id="ARBA00022932"/>
    </source>
</evidence>
<comment type="similarity">
    <text evidence="21">In the C-terminal section; belongs to the ATP-dependent DNA ligase family.</text>
</comment>
<comment type="cofactor">
    <cofactor evidence="1">
        <name>Mn(2+)</name>
        <dbReference type="ChEBI" id="CHEBI:29035"/>
    </cofactor>
</comment>
<keyword evidence="8" id="KW-0547">Nucleotide-binding</keyword>
<dbReference type="SUPFAM" id="SSF56091">
    <property type="entry name" value="DNA ligase/mRNA capping enzyme, catalytic domain"/>
    <property type="match status" value="1"/>
</dbReference>
<dbReference type="NCBIfam" id="TIGR02778">
    <property type="entry name" value="ligD_pol"/>
    <property type="match status" value="1"/>
</dbReference>
<evidence type="ECO:0000256" key="1">
    <source>
        <dbReference type="ARBA" id="ARBA00001936"/>
    </source>
</evidence>
<dbReference type="InterPro" id="IPR033649">
    <property type="entry name" value="MtLigD_Pol-like"/>
</dbReference>
<keyword evidence="9" id="KW-0227">DNA damage</keyword>
<evidence type="ECO:0000256" key="7">
    <source>
        <dbReference type="ARBA" id="ARBA00022723"/>
    </source>
</evidence>
<dbReference type="InterPro" id="IPR052171">
    <property type="entry name" value="NHEJ_LigD"/>
</dbReference>
<keyword evidence="15" id="KW-0233">DNA recombination</keyword>
<dbReference type="CDD" id="cd07906">
    <property type="entry name" value="Adenylation_DNA_ligase_LigD_LigC"/>
    <property type="match status" value="1"/>
</dbReference>
<keyword evidence="26" id="KW-1185">Reference proteome</keyword>
<dbReference type="Gene3D" id="2.40.50.140">
    <property type="entry name" value="Nucleic acid-binding proteins"/>
    <property type="match status" value="1"/>
</dbReference>
<dbReference type="EMBL" id="SOGO01000017">
    <property type="protein sequence ID" value="TFD04462.1"/>
    <property type="molecule type" value="Genomic_DNA"/>
</dbReference>
<name>A0ABY2JFA2_9MICO</name>
<dbReference type="Proteomes" id="UP000297851">
    <property type="component" value="Unassembled WGS sequence"/>
</dbReference>
<feature type="region of interest" description="Disordered" evidence="23">
    <location>
        <begin position="489"/>
        <end position="514"/>
    </location>
</feature>
<dbReference type="EC" id="6.5.1.1" evidence="2"/>
<evidence type="ECO:0000256" key="2">
    <source>
        <dbReference type="ARBA" id="ARBA00012727"/>
    </source>
</evidence>
<evidence type="ECO:0000313" key="25">
    <source>
        <dbReference type="EMBL" id="TFD04462.1"/>
    </source>
</evidence>
<dbReference type="Gene3D" id="3.90.920.10">
    <property type="entry name" value="DNA primase, PRIM domain"/>
    <property type="match status" value="1"/>
</dbReference>
<evidence type="ECO:0000256" key="11">
    <source>
        <dbReference type="ARBA" id="ARBA00022839"/>
    </source>
</evidence>
<keyword evidence="12" id="KW-0067">ATP-binding</keyword>
<dbReference type="NCBIfam" id="NF007210">
    <property type="entry name" value="PRK09632.1"/>
    <property type="match status" value="1"/>
</dbReference>
<keyword evidence="5" id="KW-0548">Nucleotidyltransferase</keyword>
<comment type="caution">
    <text evidence="25">The sequence shown here is derived from an EMBL/GenBank/DDBJ whole genome shotgun (WGS) entry which is preliminary data.</text>
</comment>
<evidence type="ECO:0000256" key="21">
    <source>
        <dbReference type="ARBA" id="ARBA00049981"/>
    </source>
</evidence>
<dbReference type="Gene3D" id="3.30.1490.70">
    <property type="match status" value="1"/>
</dbReference>
<dbReference type="PANTHER" id="PTHR42705">
    <property type="entry name" value="BIFUNCTIONAL NON-HOMOLOGOUS END JOINING PROTEIN LIGD"/>
    <property type="match status" value="1"/>
</dbReference>
<keyword evidence="13" id="KW-0239">DNA-directed DNA polymerase</keyword>
<dbReference type="SUPFAM" id="SSF50249">
    <property type="entry name" value="Nucleic acid-binding proteins"/>
    <property type="match status" value="1"/>
</dbReference>
<evidence type="ECO:0000256" key="6">
    <source>
        <dbReference type="ARBA" id="ARBA00022722"/>
    </source>
</evidence>
<dbReference type="InterPro" id="IPR014145">
    <property type="entry name" value="LigD_pol_dom"/>
</dbReference>
<dbReference type="Pfam" id="PF13298">
    <property type="entry name" value="LigD_N"/>
    <property type="match status" value="1"/>
</dbReference>
<dbReference type="InterPro" id="IPR012309">
    <property type="entry name" value="DNA_ligase_ATP-dep_C"/>
</dbReference>
<evidence type="ECO:0000256" key="4">
    <source>
        <dbReference type="ARBA" id="ARBA00022679"/>
    </source>
</evidence>
<reference evidence="25 26" key="1">
    <citation type="submission" date="2019-03" db="EMBL/GenBank/DDBJ databases">
        <title>Genomics of glacier-inhabiting Cryobacterium strains.</title>
        <authorList>
            <person name="Liu Q."/>
            <person name="Xin Y.-H."/>
        </authorList>
    </citation>
    <scope>NUCLEOTIDE SEQUENCE [LARGE SCALE GENOMIC DNA]</scope>
    <source>
        <strain evidence="25 26">TMT2-16</strain>
    </source>
</reference>
<keyword evidence="10" id="KW-0378">Hydrolase</keyword>
<dbReference type="NCBIfam" id="TIGR02777">
    <property type="entry name" value="LigD_PE_dom"/>
    <property type="match status" value="1"/>
</dbReference>
<evidence type="ECO:0000256" key="19">
    <source>
        <dbReference type="ARBA" id="ARBA00029943"/>
    </source>
</evidence>
<evidence type="ECO:0000256" key="17">
    <source>
        <dbReference type="ARBA" id="ARBA00023211"/>
    </source>
</evidence>
<dbReference type="CDD" id="cd07971">
    <property type="entry name" value="OBF_DNA_ligase_LigD"/>
    <property type="match status" value="1"/>
</dbReference>
<evidence type="ECO:0000256" key="18">
    <source>
        <dbReference type="ARBA" id="ARBA00023268"/>
    </source>
</evidence>
<dbReference type="Pfam" id="PF21686">
    <property type="entry name" value="LigD_Prim-Pol"/>
    <property type="match status" value="1"/>
</dbReference>
<keyword evidence="16" id="KW-0234">DNA repair</keyword>
<comment type="similarity">
    <text evidence="22">In the N-terminal section; belongs to the LigD polymerase family.</text>
</comment>
<evidence type="ECO:0000259" key="24">
    <source>
        <dbReference type="PROSITE" id="PS50160"/>
    </source>
</evidence>
<keyword evidence="18" id="KW-0511">Multifunctional enzyme</keyword>
<proteinExistence type="inferred from homology"/>
<keyword evidence="3 25" id="KW-0436">Ligase</keyword>
<keyword evidence="14" id="KW-0238">DNA-binding</keyword>
<dbReference type="RefSeq" id="WP_134372892.1">
    <property type="nucleotide sequence ID" value="NZ_SOGO01000017.1"/>
</dbReference>
<evidence type="ECO:0000256" key="22">
    <source>
        <dbReference type="ARBA" id="ARBA00049990"/>
    </source>
</evidence>
<keyword evidence="11" id="KW-0269">Exonuclease</keyword>
<dbReference type="InterPro" id="IPR016059">
    <property type="entry name" value="DNA_ligase_ATP-dep_CS"/>
</dbReference>
<evidence type="ECO:0000256" key="9">
    <source>
        <dbReference type="ARBA" id="ARBA00022763"/>
    </source>
</evidence>
<evidence type="ECO:0000256" key="3">
    <source>
        <dbReference type="ARBA" id="ARBA00022598"/>
    </source>
</evidence>
<dbReference type="PANTHER" id="PTHR42705:SF2">
    <property type="entry name" value="BIFUNCTIONAL NON-HOMOLOGOUS END JOINING PROTEIN LIGD"/>
    <property type="match status" value="1"/>
</dbReference>
<evidence type="ECO:0000256" key="10">
    <source>
        <dbReference type="ARBA" id="ARBA00022801"/>
    </source>
</evidence>
<dbReference type="CDD" id="cd04863">
    <property type="entry name" value="MtLigD_Pol_like"/>
    <property type="match status" value="1"/>
</dbReference>
<evidence type="ECO:0000256" key="16">
    <source>
        <dbReference type="ARBA" id="ARBA00023204"/>
    </source>
</evidence>
<dbReference type="PROSITE" id="PS00333">
    <property type="entry name" value="DNA_LIGASE_A2"/>
    <property type="match status" value="1"/>
</dbReference>
<evidence type="ECO:0000256" key="20">
    <source>
        <dbReference type="ARBA" id="ARBA00034003"/>
    </source>
</evidence>
<feature type="domain" description="ATP-dependent DNA ligase family profile" evidence="24">
    <location>
        <begin position="620"/>
        <end position="754"/>
    </location>
</feature>
<sequence>MNERPPSPDSRQVVTVGGHRITLTHLDKVLYSESGTTKADVLGYYAFIADVMIPHTANRPATRKRWVHGVGTRDAPGHVFFQKNLDQATPSWVKRRPIQHSNHVSEYPLVNDLATLTWLAQISALEIHVPQWQFGRGGRPRNPDRLVIDLDPGDGVTLDECAEVARLARAILRDMGLDPLPVTSGSKGIHLYAPLDLTHTSDQVSQVAHELARALEADHPDLIVSDMKKAHRPGRVFVDWSQNSAHKTTITPYSLRGTLHPMVAMPRTWRELASPGLAQIDYKQAMHRVQRSGDPLAALLEAHSGRGTTDAGGAGDETGKGAGAGAGALAVYLGKRDASRTSEPMPTGAPDASAGRSFVIQEHHARNLHYDFRLEHDGVLTSWVLPRGVPTDPAKNRLAVRTEDHPLEYATFEGDIPAGEYGAGTMSIWDHGSYELEKWRDDEVIAVLHGEPGGRLGGTRRFALIRTKGTDVADRNWLIHLMKTRPARRAGDVGTGAGATAKTGGRSARRTQYGPMLATPGSIADLSEDDEWTYEMKWDGIRALAYLGAAGLGPDVRLFTRNGSDITHAYPELVRALPGAVSADFAVLDGEIVAMDAGGRPNFGLLQTRLGLTGRRQIEAAEASTPVRFLAFDVLERDGEPLLDLTYTARRRVLEEIVTGSGAVQVPPVFTGDSTQAVATSSELGFEGIVAKTRDGRYEAGRRSRSWIKIKHHRTQEAVIGGWRPGNGRRADTVGSLLLGIPNGDTLTYIGRVGTGFRDADLEDLRARLDAIAAVDNPFTGIPPAGARDARWVRPVLVGEVEFSEWTGTGRARHPVWRGWRPDKSPGEVVRV</sequence>
<dbReference type="PROSITE" id="PS50160">
    <property type="entry name" value="DNA_LIGASE_A3"/>
    <property type="match status" value="1"/>
</dbReference>
<protein>
    <recommendedName>
        <fullName evidence="2">DNA ligase (ATP)</fullName>
        <ecNumber evidence="2">6.5.1.1</ecNumber>
    </recommendedName>
    <alternativeName>
        <fullName evidence="19">NHEJ DNA polymerase</fullName>
    </alternativeName>
</protein>
<dbReference type="InterPro" id="IPR014146">
    <property type="entry name" value="LigD_ligase_dom"/>
</dbReference>
<evidence type="ECO:0000313" key="26">
    <source>
        <dbReference type="Proteomes" id="UP000297851"/>
    </source>
</evidence>
<evidence type="ECO:0000256" key="23">
    <source>
        <dbReference type="SAM" id="MobiDB-lite"/>
    </source>
</evidence>
<accession>A0ABY2JFA2</accession>
<keyword evidence="7" id="KW-0479">Metal-binding</keyword>
<dbReference type="InterPro" id="IPR014144">
    <property type="entry name" value="LigD_PE_domain"/>
</dbReference>
<evidence type="ECO:0000256" key="8">
    <source>
        <dbReference type="ARBA" id="ARBA00022741"/>
    </source>
</evidence>
<evidence type="ECO:0000256" key="15">
    <source>
        <dbReference type="ARBA" id="ARBA00023172"/>
    </source>
</evidence>
<dbReference type="InterPro" id="IPR012310">
    <property type="entry name" value="DNA_ligase_ATP-dep_cent"/>
</dbReference>
<dbReference type="GO" id="GO:0003910">
    <property type="term" value="F:DNA ligase (ATP) activity"/>
    <property type="evidence" value="ECO:0007669"/>
    <property type="project" value="UniProtKB-EC"/>
</dbReference>
<dbReference type="Pfam" id="PF01068">
    <property type="entry name" value="DNA_ligase_A_M"/>
    <property type="match status" value="1"/>
</dbReference>
<keyword evidence="17" id="KW-0464">Manganese</keyword>
<keyword evidence="4" id="KW-0808">Transferase</keyword>
<evidence type="ECO:0000256" key="5">
    <source>
        <dbReference type="ARBA" id="ARBA00022695"/>
    </source>
</evidence>
<evidence type="ECO:0000256" key="12">
    <source>
        <dbReference type="ARBA" id="ARBA00022840"/>
    </source>
</evidence>
<dbReference type="NCBIfam" id="TIGR02779">
    <property type="entry name" value="NHEJ_ligase_lig"/>
    <property type="match status" value="1"/>
</dbReference>
<comment type="catalytic activity">
    <reaction evidence="20">
        <text>ATP + (deoxyribonucleotide)n-3'-hydroxyl + 5'-phospho-(deoxyribonucleotide)m = (deoxyribonucleotide)n+m + AMP + diphosphate.</text>
        <dbReference type="EC" id="6.5.1.1"/>
    </reaction>
</comment>
<dbReference type="InterPro" id="IPR012340">
    <property type="entry name" value="NA-bd_OB-fold"/>
</dbReference>
<evidence type="ECO:0000256" key="14">
    <source>
        <dbReference type="ARBA" id="ARBA00023125"/>
    </source>
</evidence>
<dbReference type="Pfam" id="PF04679">
    <property type="entry name" value="DNA_ligase_A_C"/>
    <property type="match status" value="1"/>
</dbReference>
<dbReference type="Gene3D" id="3.30.470.30">
    <property type="entry name" value="DNA ligase/mRNA capping enzyme"/>
    <property type="match status" value="1"/>
</dbReference>
<keyword evidence="6" id="KW-0540">Nuclease</keyword>
<organism evidence="25 26">
    <name type="scientific">Cryobacterium sandaracinum</name>
    <dbReference type="NCBI Taxonomy" id="1259247"/>
    <lineage>
        <taxon>Bacteria</taxon>
        <taxon>Bacillati</taxon>
        <taxon>Actinomycetota</taxon>
        <taxon>Actinomycetes</taxon>
        <taxon>Micrococcales</taxon>
        <taxon>Microbacteriaceae</taxon>
        <taxon>Cryobacterium</taxon>
    </lineage>
</organism>
<gene>
    <name evidence="25" type="ORF">E3T25_05545</name>
</gene>